<keyword evidence="5" id="KW-0808">Transferase</keyword>
<evidence type="ECO:0000256" key="2">
    <source>
        <dbReference type="ARBA" id="ARBA00022741"/>
    </source>
</evidence>
<dbReference type="PANTHER" id="PTHR10695:SF46">
    <property type="entry name" value="BIFUNCTIONAL COENZYME A SYNTHASE-RELATED"/>
    <property type="match status" value="1"/>
</dbReference>
<dbReference type="GO" id="GO:0004140">
    <property type="term" value="F:dephospho-CoA kinase activity"/>
    <property type="evidence" value="ECO:0007669"/>
    <property type="project" value="UniProtKB-UniRule"/>
</dbReference>
<evidence type="ECO:0000256" key="6">
    <source>
        <dbReference type="NCBIfam" id="TIGR00152"/>
    </source>
</evidence>
<gene>
    <name evidence="5" type="primary">coaE</name>
    <name evidence="7" type="ORF">SAMN02745746_02872</name>
</gene>
<evidence type="ECO:0000256" key="4">
    <source>
        <dbReference type="ARBA" id="ARBA00022993"/>
    </source>
</evidence>
<dbReference type="EMBL" id="FXAG01000016">
    <property type="protein sequence ID" value="SMF37933.1"/>
    <property type="molecule type" value="Genomic_DNA"/>
</dbReference>
<dbReference type="Proteomes" id="UP000192920">
    <property type="component" value="Unassembled WGS sequence"/>
</dbReference>
<dbReference type="STRING" id="1123014.SAMN02745746_02872"/>
<comment type="pathway">
    <text evidence="5">Cofactor biosynthesis; coenzyme A biosynthesis; CoA from (R)-pantothenate: step 5/5.</text>
</comment>
<organism evidence="7 8">
    <name type="scientific">Pseudogulbenkiania subflava DSM 22618</name>
    <dbReference type="NCBI Taxonomy" id="1123014"/>
    <lineage>
        <taxon>Bacteria</taxon>
        <taxon>Pseudomonadati</taxon>
        <taxon>Pseudomonadota</taxon>
        <taxon>Betaproteobacteria</taxon>
        <taxon>Neisseriales</taxon>
        <taxon>Chromobacteriaceae</taxon>
        <taxon>Pseudogulbenkiania</taxon>
    </lineage>
</organism>
<dbReference type="Gene3D" id="3.40.50.300">
    <property type="entry name" value="P-loop containing nucleotide triphosphate hydrolases"/>
    <property type="match status" value="1"/>
</dbReference>
<dbReference type="UniPathway" id="UPA00241">
    <property type="reaction ID" value="UER00356"/>
</dbReference>
<keyword evidence="2 5" id="KW-0547">Nucleotide-binding</keyword>
<dbReference type="InterPro" id="IPR027417">
    <property type="entry name" value="P-loop_NTPase"/>
</dbReference>
<protein>
    <recommendedName>
        <fullName evidence="5 6">Dephospho-CoA kinase</fullName>
        <ecNumber evidence="5 6">2.7.1.24</ecNumber>
    </recommendedName>
    <alternativeName>
        <fullName evidence="5">Dephosphocoenzyme A kinase</fullName>
    </alternativeName>
</protein>
<comment type="subcellular location">
    <subcellularLocation>
        <location evidence="5">Cytoplasm</location>
    </subcellularLocation>
</comment>
<evidence type="ECO:0000313" key="7">
    <source>
        <dbReference type="EMBL" id="SMF37933.1"/>
    </source>
</evidence>
<comment type="similarity">
    <text evidence="1 5">Belongs to the CoaE family.</text>
</comment>
<dbReference type="Pfam" id="PF01121">
    <property type="entry name" value="CoaE"/>
    <property type="match status" value="1"/>
</dbReference>
<feature type="binding site" evidence="5">
    <location>
        <begin position="14"/>
        <end position="19"/>
    </location>
    <ligand>
        <name>ATP</name>
        <dbReference type="ChEBI" id="CHEBI:30616"/>
    </ligand>
</feature>
<dbReference type="SUPFAM" id="SSF52540">
    <property type="entry name" value="P-loop containing nucleoside triphosphate hydrolases"/>
    <property type="match status" value="1"/>
</dbReference>
<keyword evidence="5" id="KW-0963">Cytoplasm</keyword>
<evidence type="ECO:0000256" key="3">
    <source>
        <dbReference type="ARBA" id="ARBA00022840"/>
    </source>
</evidence>
<dbReference type="AlphaFoldDB" id="A0A1Y6C5F2"/>
<dbReference type="PANTHER" id="PTHR10695">
    <property type="entry name" value="DEPHOSPHO-COA KINASE-RELATED"/>
    <property type="match status" value="1"/>
</dbReference>
<comment type="catalytic activity">
    <reaction evidence="5">
        <text>3'-dephospho-CoA + ATP = ADP + CoA + H(+)</text>
        <dbReference type="Rhea" id="RHEA:18245"/>
        <dbReference type="ChEBI" id="CHEBI:15378"/>
        <dbReference type="ChEBI" id="CHEBI:30616"/>
        <dbReference type="ChEBI" id="CHEBI:57287"/>
        <dbReference type="ChEBI" id="CHEBI:57328"/>
        <dbReference type="ChEBI" id="CHEBI:456216"/>
        <dbReference type="EC" id="2.7.1.24"/>
    </reaction>
</comment>
<dbReference type="GO" id="GO:0015937">
    <property type="term" value="P:coenzyme A biosynthetic process"/>
    <property type="evidence" value="ECO:0007669"/>
    <property type="project" value="UniProtKB-UniRule"/>
</dbReference>
<evidence type="ECO:0000256" key="5">
    <source>
        <dbReference type="HAMAP-Rule" id="MF_00376"/>
    </source>
</evidence>
<keyword evidence="3 5" id="KW-0067">ATP-binding</keyword>
<keyword evidence="4 5" id="KW-0173">Coenzyme A biosynthesis</keyword>
<keyword evidence="5 7" id="KW-0418">Kinase</keyword>
<dbReference type="InterPro" id="IPR001977">
    <property type="entry name" value="Depp_CoAkinase"/>
</dbReference>
<accession>A0A1Y6C5F2</accession>
<dbReference type="GO" id="GO:0005524">
    <property type="term" value="F:ATP binding"/>
    <property type="evidence" value="ECO:0007669"/>
    <property type="project" value="UniProtKB-UniRule"/>
</dbReference>
<reference evidence="8" key="1">
    <citation type="submission" date="2017-04" db="EMBL/GenBank/DDBJ databases">
        <authorList>
            <person name="Varghese N."/>
            <person name="Submissions S."/>
        </authorList>
    </citation>
    <scope>NUCLEOTIDE SEQUENCE [LARGE SCALE GENOMIC DNA]</scope>
    <source>
        <strain evidence="8">DSM 22618</strain>
    </source>
</reference>
<name>A0A1Y6C5F2_9NEIS</name>
<sequence length="206" mass="22551">MVGVKVVGLTGGIGSGKTAAARYFAAQGVVVVDTDELSHALTAPGGRAMPMLVARFGPDFQRADGALDRLRMRELVFRQPSARRELEAILHPMILEDSLAALAKARGAYAVLVVPLLFESQAYRDVVDRTLLIDCDKEVQVARVMQRSGLSESQVRAIMATQMPREDKRRLADDIIDNSGSLSELALQVEAKHRYYLSSLARARSQ</sequence>
<dbReference type="CDD" id="cd02022">
    <property type="entry name" value="DPCK"/>
    <property type="match status" value="1"/>
</dbReference>
<comment type="function">
    <text evidence="5">Catalyzes the phosphorylation of the 3'-hydroxyl group of dephosphocoenzyme A to form coenzyme A.</text>
</comment>
<dbReference type="HAMAP" id="MF_00376">
    <property type="entry name" value="Dephospho_CoA_kinase"/>
    <property type="match status" value="1"/>
</dbReference>
<dbReference type="PROSITE" id="PS51219">
    <property type="entry name" value="DPCK"/>
    <property type="match status" value="1"/>
</dbReference>
<proteinExistence type="inferred from homology"/>
<dbReference type="GO" id="GO:0005737">
    <property type="term" value="C:cytoplasm"/>
    <property type="evidence" value="ECO:0007669"/>
    <property type="project" value="UniProtKB-SubCell"/>
</dbReference>
<evidence type="ECO:0000256" key="1">
    <source>
        <dbReference type="ARBA" id="ARBA00009018"/>
    </source>
</evidence>
<evidence type="ECO:0000313" key="8">
    <source>
        <dbReference type="Proteomes" id="UP000192920"/>
    </source>
</evidence>
<dbReference type="NCBIfam" id="TIGR00152">
    <property type="entry name" value="dephospho-CoA kinase"/>
    <property type="match status" value="1"/>
</dbReference>
<dbReference type="EC" id="2.7.1.24" evidence="5 6"/>
<keyword evidence="8" id="KW-1185">Reference proteome</keyword>